<name>A0A4Q9MDH0_9APHY</name>
<dbReference type="InterPro" id="IPR000073">
    <property type="entry name" value="AB_hydrolase_1"/>
</dbReference>
<evidence type="ECO:0000313" key="6">
    <source>
        <dbReference type="EMBL" id="TBU25390.1"/>
    </source>
</evidence>
<sequence>MAIAERAASAAWKHNVVALLAGGALAFAGSTTSVGPVQGNVGDISWGNCTDNSTLPGAECGYAVVPLDHTNSSAGVAKIALGRYNATASPRKGAVFFNPGGPGGTGVYLATQLGASFQEFVGEDYDIIGFDPRGIGLSEPQTKCFTGNGSRQAFIANTVLDRGYDVSPNLTDPFNRYHLIETQRDANALYQAQFQVCAQTMGETIKYAGTTSVVRDIDYINTILEGNNSLINFYGFSYGTVMGQYLVNIFPDRVGRVVIDGVADADSWANKAPYQQLPVWLNSTDATYKLLYSECAKAGPTACALATKENEDPNDIFNRVEDWIDSLYETPLAVPNATLPGILTNGRARLFIEGGLEAPLGWPQIALGLAEAMLGDGSTMLNAVNEKDLVDLERSAVSCNDQKPFGLLKPETVVDAGLAALQSVSRFFFSVLVAEPDSGCQYWPVTPPERYLGPWNHTLNNPILIVSNTHDPVTPLVNGQAVHSYLADSSGLLIQNSPGHTSQALQSTCTKQHLRAYFANGTLPTPGTVCEVEESPFPPPSNSTASSIIGSAAIATSANSKMRISDTIHRITPDKLRKASGRS</sequence>
<organism evidence="6">
    <name type="scientific">Dichomitus squalens</name>
    <dbReference type="NCBI Taxonomy" id="114155"/>
    <lineage>
        <taxon>Eukaryota</taxon>
        <taxon>Fungi</taxon>
        <taxon>Dikarya</taxon>
        <taxon>Basidiomycota</taxon>
        <taxon>Agaricomycotina</taxon>
        <taxon>Agaricomycetes</taxon>
        <taxon>Polyporales</taxon>
        <taxon>Polyporaceae</taxon>
        <taxon>Dichomitus</taxon>
    </lineage>
</organism>
<dbReference type="EMBL" id="ML145248">
    <property type="protein sequence ID" value="TBU52514.1"/>
    <property type="molecule type" value="Genomic_DNA"/>
</dbReference>
<evidence type="ECO:0000313" key="8">
    <source>
        <dbReference type="Proteomes" id="UP000292082"/>
    </source>
</evidence>
<dbReference type="PANTHER" id="PTHR43248">
    <property type="entry name" value="2-SUCCINYL-6-HYDROXY-2,4-CYCLOHEXADIENE-1-CARBOXYLATE SYNTHASE"/>
    <property type="match status" value="1"/>
</dbReference>
<comment type="similarity">
    <text evidence="1">Belongs to the peptidase S33 family.</text>
</comment>
<dbReference type="InterPro" id="IPR029058">
    <property type="entry name" value="AB_hydrolase_fold"/>
</dbReference>
<keyword evidence="2" id="KW-0378">Hydrolase</keyword>
<feature type="domain" description="Peptidase S33 tripeptidyl aminopeptidase-like C-terminal" evidence="5">
    <location>
        <begin position="432"/>
        <end position="530"/>
    </location>
</feature>
<reference evidence="6 8" key="1">
    <citation type="submission" date="2019-01" db="EMBL/GenBank/DDBJ databases">
        <title>Draft genome sequences of three monokaryotic isolates of the white-rot basidiomycete fungus Dichomitus squalens.</title>
        <authorList>
            <consortium name="DOE Joint Genome Institute"/>
            <person name="Lopez S.C."/>
            <person name="Andreopoulos B."/>
            <person name="Pangilinan J."/>
            <person name="Lipzen A."/>
            <person name="Riley R."/>
            <person name="Ahrendt S."/>
            <person name="Ng V."/>
            <person name="Barry K."/>
            <person name="Daum C."/>
            <person name="Grigoriev I.V."/>
            <person name="Hilden K.S."/>
            <person name="Makela M.R."/>
            <person name="de Vries R.P."/>
        </authorList>
    </citation>
    <scope>NUCLEOTIDE SEQUENCE [LARGE SCALE GENOMIC DNA]</scope>
    <source>
        <strain evidence="7 8">CBS 464.89</strain>
        <strain evidence="6">OM18370.1</strain>
    </source>
</reference>
<dbReference type="InterPro" id="IPR013595">
    <property type="entry name" value="Pept_S33_TAP-like_C"/>
</dbReference>
<feature type="signal peptide" evidence="3">
    <location>
        <begin position="1"/>
        <end position="26"/>
    </location>
</feature>
<keyword evidence="8" id="KW-1185">Reference proteome</keyword>
<dbReference type="OrthoDB" id="425534at2759"/>
<dbReference type="SUPFAM" id="SSF53474">
    <property type="entry name" value="alpha/beta-Hydrolases"/>
    <property type="match status" value="1"/>
</dbReference>
<feature type="chain" id="PRO_5040683950" evidence="3">
    <location>
        <begin position="27"/>
        <end position="583"/>
    </location>
</feature>
<dbReference type="Pfam" id="PF00561">
    <property type="entry name" value="Abhydrolase_1"/>
    <property type="match status" value="1"/>
</dbReference>
<dbReference type="AlphaFoldDB" id="A0A4Q9MDH0"/>
<evidence type="ECO:0000256" key="2">
    <source>
        <dbReference type="ARBA" id="ARBA00022801"/>
    </source>
</evidence>
<accession>A0A4Q9MDH0</accession>
<evidence type="ECO:0000256" key="1">
    <source>
        <dbReference type="ARBA" id="ARBA00010088"/>
    </source>
</evidence>
<evidence type="ECO:0000313" key="7">
    <source>
        <dbReference type="EMBL" id="TBU52514.1"/>
    </source>
</evidence>
<keyword evidence="3" id="KW-0732">Signal</keyword>
<dbReference type="GO" id="GO:0016787">
    <property type="term" value="F:hydrolase activity"/>
    <property type="evidence" value="ECO:0007669"/>
    <property type="project" value="UniProtKB-KW"/>
</dbReference>
<gene>
    <name evidence="7" type="ORF">BD310DRAFT_228970</name>
    <name evidence="6" type="ORF">BD311DRAFT_809255</name>
</gene>
<evidence type="ECO:0000259" key="4">
    <source>
        <dbReference type="Pfam" id="PF00561"/>
    </source>
</evidence>
<dbReference type="InterPro" id="IPR051601">
    <property type="entry name" value="Serine_prot/Carboxylest_S33"/>
</dbReference>
<evidence type="ECO:0000256" key="3">
    <source>
        <dbReference type="SAM" id="SignalP"/>
    </source>
</evidence>
<feature type="domain" description="AB hydrolase-1" evidence="4">
    <location>
        <begin position="94"/>
        <end position="273"/>
    </location>
</feature>
<dbReference type="Proteomes" id="UP000292082">
    <property type="component" value="Unassembled WGS sequence"/>
</dbReference>
<dbReference type="PANTHER" id="PTHR43248:SF25">
    <property type="entry name" value="AB HYDROLASE-1 DOMAIN-CONTAINING PROTEIN-RELATED"/>
    <property type="match status" value="1"/>
</dbReference>
<proteinExistence type="inferred from homology"/>
<dbReference type="EMBL" id="ML143462">
    <property type="protein sequence ID" value="TBU25390.1"/>
    <property type="molecule type" value="Genomic_DNA"/>
</dbReference>
<dbReference type="Proteomes" id="UP000292957">
    <property type="component" value="Unassembled WGS sequence"/>
</dbReference>
<protein>
    <submittedName>
        <fullName evidence="6">TAP-like protein-domain-containing protein</fullName>
    </submittedName>
</protein>
<dbReference type="Gene3D" id="3.40.50.1820">
    <property type="entry name" value="alpha/beta hydrolase"/>
    <property type="match status" value="1"/>
</dbReference>
<dbReference type="Pfam" id="PF08386">
    <property type="entry name" value="Abhydrolase_4"/>
    <property type="match status" value="1"/>
</dbReference>
<evidence type="ECO:0000259" key="5">
    <source>
        <dbReference type="Pfam" id="PF08386"/>
    </source>
</evidence>